<accession>A0A382GST3</accession>
<evidence type="ECO:0000313" key="1">
    <source>
        <dbReference type="EMBL" id="SVB77915.1"/>
    </source>
</evidence>
<name>A0A382GST3_9ZZZZ</name>
<feature type="non-terminal residue" evidence="1">
    <location>
        <position position="179"/>
    </location>
</feature>
<sequence>MAKRLTVAVVASITVVILLLLAKNVPATIEAEPRAPHVIYGQVTDSNGTPVAAGYTVQARIDNIHYGQAVNPTNLSFTQNTVTHTLSGSNNYGVTTNFQVCADDPGTTMVEGGEGTDSSPVDTISFYVNNMPATPVVGGSEVASFQFRVGGSDKVDLIIGNGSLSSTSSNFACKSLADP</sequence>
<dbReference type="EMBL" id="UINC01057108">
    <property type="protein sequence ID" value="SVB77915.1"/>
    <property type="molecule type" value="Genomic_DNA"/>
</dbReference>
<organism evidence="1">
    <name type="scientific">marine metagenome</name>
    <dbReference type="NCBI Taxonomy" id="408172"/>
    <lineage>
        <taxon>unclassified sequences</taxon>
        <taxon>metagenomes</taxon>
        <taxon>ecological metagenomes</taxon>
    </lineage>
</organism>
<proteinExistence type="predicted"/>
<reference evidence="1" key="1">
    <citation type="submission" date="2018-05" db="EMBL/GenBank/DDBJ databases">
        <authorList>
            <person name="Lanie J.A."/>
            <person name="Ng W.-L."/>
            <person name="Kazmierczak K.M."/>
            <person name="Andrzejewski T.M."/>
            <person name="Davidsen T.M."/>
            <person name="Wayne K.J."/>
            <person name="Tettelin H."/>
            <person name="Glass J.I."/>
            <person name="Rusch D."/>
            <person name="Podicherti R."/>
            <person name="Tsui H.-C.T."/>
            <person name="Winkler M.E."/>
        </authorList>
    </citation>
    <scope>NUCLEOTIDE SEQUENCE</scope>
</reference>
<gene>
    <name evidence="1" type="ORF">METZ01_LOCUS230769</name>
</gene>
<dbReference type="AlphaFoldDB" id="A0A382GST3"/>
<protein>
    <submittedName>
        <fullName evidence="1">Uncharacterized protein</fullName>
    </submittedName>
</protein>